<dbReference type="Proteomes" id="UP001302367">
    <property type="component" value="Chromosome 9"/>
</dbReference>
<dbReference type="AlphaFoldDB" id="A0A2G5GJ00"/>
<feature type="compositionally biased region" description="Basic and acidic residues" evidence="1">
    <location>
        <begin position="140"/>
        <end position="152"/>
    </location>
</feature>
<feature type="region of interest" description="Disordered" evidence="1">
    <location>
        <begin position="1"/>
        <end position="26"/>
    </location>
</feature>
<gene>
    <name evidence="2" type="ORF">CB0940_12130</name>
    <name evidence="3" type="ORF">RHO25_012288</name>
</gene>
<organism evidence="2 4">
    <name type="scientific">Cercospora beticola</name>
    <name type="common">Sugarbeet leaf spot fungus</name>
    <dbReference type="NCBI Taxonomy" id="122368"/>
    <lineage>
        <taxon>Eukaryota</taxon>
        <taxon>Fungi</taxon>
        <taxon>Dikarya</taxon>
        <taxon>Ascomycota</taxon>
        <taxon>Pezizomycotina</taxon>
        <taxon>Dothideomycetes</taxon>
        <taxon>Dothideomycetidae</taxon>
        <taxon>Mycosphaerellales</taxon>
        <taxon>Mycosphaerellaceae</taxon>
        <taxon>Cercospora</taxon>
    </lineage>
</organism>
<name>A0A2G5GJ00_CERBT</name>
<dbReference type="EMBL" id="CP134192">
    <property type="protein sequence ID" value="WPB07627.1"/>
    <property type="molecule type" value="Genomic_DNA"/>
</dbReference>
<reference evidence="2 4" key="1">
    <citation type="submission" date="2015-10" db="EMBL/GenBank/DDBJ databases">
        <title>The cercosporin biosynthetic gene cluster was horizontally transferred to several fungal lineages and shown to be expanded in Cercospora beticola based on microsynteny with recipient genomes.</title>
        <authorList>
            <person name="De Jonge R."/>
            <person name="Ebert M.K."/>
            <person name="Suttle J.C."/>
            <person name="Jurick Ii W.M."/>
            <person name="Secor G.A."/>
            <person name="Thomma B.P."/>
            <person name="Van De Peer Y."/>
            <person name="Bolton M.D."/>
        </authorList>
    </citation>
    <scope>NUCLEOTIDE SEQUENCE [LARGE SCALE GENOMIC DNA]</scope>
    <source>
        <strain evidence="2 4">09-40</strain>
    </source>
</reference>
<feature type="compositionally biased region" description="Basic and acidic residues" evidence="1">
    <location>
        <begin position="207"/>
        <end position="225"/>
    </location>
</feature>
<reference evidence="3 5" key="2">
    <citation type="submission" date="2023-09" db="EMBL/GenBank/DDBJ databases">
        <title>Complete-Gapless Cercospora beticola genome.</title>
        <authorList>
            <person name="Wyatt N.A."/>
            <person name="Spanner R.E."/>
            <person name="Bolton M.D."/>
        </authorList>
    </citation>
    <scope>NUCLEOTIDE SEQUENCE [LARGE SCALE GENOMIC DNA]</scope>
    <source>
        <strain evidence="3">Cb09-40</strain>
    </source>
</reference>
<evidence type="ECO:0000313" key="4">
    <source>
        <dbReference type="Proteomes" id="UP000230605"/>
    </source>
</evidence>
<evidence type="ECO:0000313" key="5">
    <source>
        <dbReference type="Proteomes" id="UP001302367"/>
    </source>
</evidence>
<sequence length="507" mass="57247">MVRTRHSLAAPDEDDLELGLENGEKPKWMKELQIDGKETLKGEKKADRGMGVYTWRGAVYAIDENTPKEWIEAEANRQRRSEKKEKERQKSQTPVTNTANVPRFSNLKPKVQQQQQDSMTMQLEEQSETQARTSNTKKRAREEGSAAEEATRVIKKPRKALNSLKDKPAQPQRHYLFPSLNAQPKKKKMKPKSDTPRFESSVSASQKTREEVEQSRKEAKGRGFDVDMLSESGLSLPPNTNPPSEVQTTMPTPPSQILEMPKSFTMPFSDQDKQTLGRIVCNITEPEANQLAATIVEIGKINQRAQALQHDSEGLLEHMTRVKERMLARRVGGSLEKQDRHHHHHDSPMMGAAQEMTPPAEDPPTHTAATTANSIRLPSLFHDDAPSEHTLSSPAPHHDLYSLILPPINRGGQQQRWSLDSEKLHQHQQQQQQQSLPSLTQHRHDDDRAESLIYRGRFEGESQSARRRRIDREVKILESLPRLLDRMPDASAGAKKAAAPGKGGLGF</sequence>
<feature type="region of interest" description="Disordered" evidence="1">
    <location>
        <begin position="486"/>
        <end position="507"/>
    </location>
</feature>
<accession>A0A2G5GJ00</accession>
<dbReference type="OrthoDB" id="3650955at2759"/>
<protein>
    <submittedName>
        <fullName evidence="2">Uncharacterized protein</fullName>
    </submittedName>
</protein>
<keyword evidence="5" id="KW-1185">Reference proteome</keyword>
<feature type="region of interest" description="Disordered" evidence="1">
    <location>
        <begin position="411"/>
        <end position="445"/>
    </location>
</feature>
<evidence type="ECO:0000256" key="1">
    <source>
        <dbReference type="SAM" id="MobiDB-lite"/>
    </source>
</evidence>
<evidence type="ECO:0000313" key="2">
    <source>
        <dbReference type="EMBL" id="PIA80042.1"/>
    </source>
</evidence>
<dbReference type="Proteomes" id="UP000230605">
    <property type="component" value="Unassembled WGS sequence"/>
</dbReference>
<evidence type="ECO:0000313" key="3">
    <source>
        <dbReference type="EMBL" id="WPB07627.1"/>
    </source>
</evidence>
<feature type="compositionally biased region" description="Polar residues" evidence="1">
    <location>
        <begin position="117"/>
        <end position="134"/>
    </location>
</feature>
<dbReference type="EMBL" id="LKMD01000252">
    <property type="protein sequence ID" value="PIA80042.1"/>
    <property type="molecule type" value="Genomic_DNA"/>
</dbReference>
<feature type="compositionally biased region" description="Basic and acidic residues" evidence="1">
    <location>
        <begin position="65"/>
        <end position="90"/>
    </location>
</feature>
<feature type="region of interest" description="Disordered" evidence="1">
    <location>
        <begin position="64"/>
        <end position="225"/>
    </location>
</feature>
<proteinExistence type="predicted"/>
<feature type="region of interest" description="Disordered" evidence="1">
    <location>
        <begin position="332"/>
        <end position="368"/>
    </location>
</feature>